<feature type="chain" id="PRO_5032396255" evidence="1">
    <location>
        <begin position="25"/>
        <end position="191"/>
    </location>
</feature>
<sequence>MSCRRSMSVLISLSLAFLTSSGLGLVAPTMLVGFYHWRRWSPAKATSVARRSMDSVYSIFHPNFPGAMSGAEKRLLMETLLALAKEKAEEGGWRLGKDVQDFHKRKGWSTRELRRWFEKRRDGLWCRLDISVRGKGKVQMTVISAPVWGYDMEVHLSQTQTGSKIVVVKDLINLRVFCAVAGIGYVKAKKQ</sequence>
<evidence type="ECO:0000313" key="3">
    <source>
        <dbReference type="Proteomes" id="UP000601435"/>
    </source>
</evidence>
<dbReference type="EMBL" id="CAJNJA010053032">
    <property type="protein sequence ID" value="CAE7849054.1"/>
    <property type="molecule type" value="Genomic_DNA"/>
</dbReference>
<evidence type="ECO:0000313" key="2">
    <source>
        <dbReference type="EMBL" id="CAE7849054.1"/>
    </source>
</evidence>
<reference evidence="2" key="1">
    <citation type="submission" date="2021-02" db="EMBL/GenBank/DDBJ databases">
        <authorList>
            <person name="Dougan E. K."/>
            <person name="Rhodes N."/>
            <person name="Thang M."/>
            <person name="Chan C."/>
        </authorList>
    </citation>
    <scope>NUCLEOTIDE SEQUENCE</scope>
</reference>
<feature type="signal peptide" evidence="1">
    <location>
        <begin position="1"/>
        <end position="24"/>
    </location>
</feature>
<gene>
    <name evidence="2" type="ORF">SNEC2469_LOCUS26245</name>
</gene>
<evidence type="ECO:0000256" key="1">
    <source>
        <dbReference type="SAM" id="SignalP"/>
    </source>
</evidence>
<keyword evidence="1" id="KW-0732">Signal</keyword>
<keyword evidence="3" id="KW-1185">Reference proteome</keyword>
<accession>A0A813A334</accession>
<dbReference type="OrthoDB" id="415506at2759"/>
<proteinExistence type="predicted"/>
<dbReference type="Proteomes" id="UP000601435">
    <property type="component" value="Unassembled WGS sequence"/>
</dbReference>
<name>A0A813A334_9DINO</name>
<dbReference type="AlphaFoldDB" id="A0A813A334"/>
<organism evidence="2 3">
    <name type="scientific">Symbiodinium necroappetens</name>
    <dbReference type="NCBI Taxonomy" id="1628268"/>
    <lineage>
        <taxon>Eukaryota</taxon>
        <taxon>Sar</taxon>
        <taxon>Alveolata</taxon>
        <taxon>Dinophyceae</taxon>
        <taxon>Suessiales</taxon>
        <taxon>Symbiodiniaceae</taxon>
        <taxon>Symbiodinium</taxon>
    </lineage>
</organism>
<protein>
    <submittedName>
        <fullName evidence="2">Uncharacterized protein</fullName>
    </submittedName>
</protein>
<comment type="caution">
    <text evidence="2">The sequence shown here is derived from an EMBL/GenBank/DDBJ whole genome shotgun (WGS) entry which is preliminary data.</text>
</comment>